<dbReference type="Gene3D" id="3.90.640.10">
    <property type="entry name" value="Actin, Chain A, domain 4"/>
    <property type="match status" value="1"/>
</dbReference>
<comment type="similarity">
    <text evidence="2">Belongs to the actin family.</text>
</comment>
<dbReference type="Pfam" id="PF00022">
    <property type="entry name" value="Actin"/>
    <property type="match status" value="1"/>
</dbReference>
<feature type="non-terminal residue" evidence="4">
    <location>
        <position position="1"/>
    </location>
</feature>
<feature type="transmembrane region" description="Helical" evidence="3">
    <location>
        <begin position="429"/>
        <end position="448"/>
    </location>
</feature>
<accession>A0A430Q5W8</accession>
<dbReference type="InterPro" id="IPR004000">
    <property type="entry name" value="Actin"/>
</dbReference>
<protein>
    <submittedName>
        <fullName evidence="4">Actin-like protein 6A</fullName>
    </submittedName>
</protein>
<dbReference type="STRING" id="6184.A0A430Q5W8"/>
<organism evidence="4 5">
    <name type="scientific">Schistosoma bovis</name>
    <name type="common">Blood fluke</name>
    <dbReference type="NCBI Taxonomy" id="6184"/>
    <lineage>
        <taxon>Eukaryota</taxon>
        <taxon>Metazoa</taxon>
        <taxon>Spiralia</taxon>
        <taxon>Lophotrochozoa</taxon>
        <taxon>Platyhelminthes</taxon>
        <taxon>Trematoda</taxon>
        <taxon>Digenea</taxon>
        <taxon>Strigeidida</taxon>
        <taxon>Schistosomatoidea</taxon>
        <taxon>Schistosomatidae</taxon>
        <taxon>Schistosoma</taxon>
    </lineage>
</organism>
<comment type="caution">
    <text evidence="4">The sequence shown here is derived from an EMBL/GenBank/DDBJ whole genome shotgun (WGS) entry which is preliminary data.</text>
</comment>
<evidence type="ECO:0000256" key="2">
    <source>
        <dbReference type="RuleBase" id="RU000487"/>
    </source>
</evidence>
<name>A0A430Q5W8_SCHBO</name>
<evidence type="ECO:0000256" key="1">
    <source>
        <dbReference type="ARBA" id="ARBA00003520"/>
    </source>
</evidence>
<dbReference type="EMBL" id="QMKO01002585">
    <property type="protein sequence ID" value="RTG83095.1"/>
    <property type="molecule type" value="Genomic_DNA"/>
</dbReference>
<keyword evidence="3" id="KW-1133">Transmembrane helix</keyword>
<gene>
    <name evidence="4" type="ORF">DC041_0011311</name>
</gene>
<dbReference type="AlphaFoldDB" id="A0A430Q5W8"/>
<comment type="function">
    <text evidence="1">Actins are highly conserved proteins that are involved in various types of cell motility and are ubiquitously expressed in all eukaryotic cells.</text>
</comment>
<keyword evidence="3" id="KW-0472">Membrane</keyword>
<feature type="transmembrane region" description="Helical" evidence="3">
    <location>
        <begin position="385"/>
        <end position="408"/>
    </location>
</feature>
<proteinExistence type="inferred from homology"/>
<keyword evidence="3" id="KW-0812">Transmembrane</keyword>
<evidence type="ECO:0000256" key="3">
    <source>
        <dbReference type="SAM" id="Phobius"/>
    </source>
</evidence>
<evidence type="ECO:0000313" key="5">
    <source>
        <dbReference type="Proteomes" id="UP000290809"/>
    </source>
</evidence>
<sequence length="451" mass="50930">KIDIPSTLGIIGNEEGLPAKRVVGQNILIPRKGTDLQSFLKDGLIDDWDAFEDVMSHMLRYLTPEEASHHPILFSEPSWNTKSKREKIAEILFEKFKVPAFYIAKNAALTCFANGRHTGLVLDCGAIHTSAVPVYDGLVLTQEVIRSPLAGDFIVQQAQRLILDELKIEVVPYYRVASKEPVNEREPAKWKERTNLPPVSTSYENYMLKVSSPFACFFIKKYVSFSQADTFPMVGYEFPNGFNFELGHERFQIPEALFDPSILLEAGGSSMLSMSHIVASSISMCDIDIRPSLYSNIIVVGGNSLITGFTDRLQRDLNIKTPPSMRLKVNFPSTTAERRYSSWIGGSILGSLSMRLKVNFPSTTAERRYSSWIGGSILGSLGESVLLEVFFCLFVLVSSCLFFYLFCFRIYTQEALRKKKRKQYFSKRLSFQNDTDLFVVVVIVVVEFKQS</sequence>
<dbReference type="SMART" id="SM00268">
    <property type="entry name" value="ACTIN"/>
    <property type="match status" value="1"/>
</dbReference>
<dbReference type="PANTHER" id="PTHR11937">
    <property type="entry name" value="ACTIN"/>
    <property type="match status" value="1"/>
</dbReference>
<dbReference type="Gene3D" id="2.30.36.70">
    <property type="entry name" value="Actin, Chain A, domain 2"/>
    <property type="match status" value="1"/>
</dbReference>
<dbReference type="InterPro" id="IPR043129">
    <property type="entry name" value="ATPase_NBD"/>
</dbReference>
<dbReference type="FunFam" id="3.30.420.40:FF:000375">
    <property type="entry name" value="Actin-related protein 8"/>
    <property type="match status" value="1"/>
</dbReference>
<dbReference type="Gene3D" id="3.30.420.40">
    <property type="match status" value="2"/>
</dbReference>
<keyword evidence="5" id="KW-1185">Reference proteome</keyword>
<dbReference type="Proteomes" id="UP000290809">
    <property type="component" value="Unassembled WGS sequence"/>
</dbReference>
<dbReference type="PRINTS" id="PR00190">
    <property type="entry name" value="ACTIN"/>
</dbReference>
<dbReference type="SUPFAM" id="SSF53067">
    <property type="entry name" value="Actin-like ATPase domain"/>
    <property type="match status" value="2"/>
</dbReference>
<reference evidence="4 5" key="1">
    <citation type="journal article" date="2019" name="PLoS Pathog.">
        <title>Genome sequence of the bovine parasite Schistosoma bovis Tanzania.</title>
        <authorList>
            <person name="Oey H."/>
            <person name="Zakrzewski M."/>
            <person name="Gobert G."/>
            <person name="Gravermann K."/>
            <person name="Stoye J."/>
            <person name="Jones M."/>
            <person name="Mcmanus D."/>
            <person name="Krause L."/>
        </authorList>
    </citation>
    <scope>NUCLEOTIDE SEQUENCE [LARGE SCALE GENOMIC DNA]</scope>
    <source>
        <strain evidence="4 5">TAN1997</strain>
    </source>
</reference>
<evidence type="ECO:0000313" key="4">
    <source>
        <dbReference type="EMBL" id="RTG83095.1"/>
    </source>
</evidence>
<dbReference type="CDD" id="cd13395">
    <property type="entry name" value="ASKHA_NBD_Arp4_ACTL6-like"/>
    <property type="match status" value="1"/>
</dbReference>